<evidence type="ECO:0000256" key="2">
    <source>
        <dbReference type="ARBA" id="ARBA00023136"/>
    </source>
</evidence>
<dbReference type="GO" id="GO:0036503">
    <property type="term" value="P:ERAD pathway"/>
    <property type="evidence" value="ECO:0007669"/>
    <property type="project" value="TreeGrafter"/>
</dbReference>
<keyword evidence="3" id="KW-1133">Transmembrane helix</keyword>
<accession>A0A9P0LRC6</accession>
<evidence type="ECO:0000313" key="5">
    <source>
        <dbReference type="Proteomes" id="UP001152888"/>
    </source>
</evidence>
<keyword evidence="3" id="KW-0812">Transmembrane</keyword>
<gene>
    <name evidence="4" type="ORF">ACAOBT_LOCUS24090</name>
</gene>
<evidence type="ECO:0000256" key="3">
    <source>
        <dbReference type="SAM" id="Phobius"/>
    </source>
</evidence>
<name>A0A9P0LRC6_ACAOB</name>
<evidence type="ECO:0000256" key="1">
    <source>
        <dbReference type="ARBA" id="ARBA00004370"/>
    </source>
</evidence>
<keyword evidence="5" id="KW-1185">Reference proteome</keyword>
<organism evidence="4 5">
    <name type="scientific">Acanthoscelides obtectus</name>
    <name type="common">Bean weevil</name>
    <name type="synonym">Bruchus obtectus</name>
    <dbReference type="NCBI Taxonomy" id="200917"/>
    <lineage>
        <taxon>Eukaryota</taxon>
        <taxon>Metazoa</taxon>
        <taxon>Ecdysozoa</taxon>
        <taxon>Arthropoda</taxon>
        <taxon>Hexapoda</taxon>
        <taxon>Insecta</taxon>
        <taxon>Pterygota</taxon>
        <taxon>Neoptera</taxon>
        <taxon>Endopterygota</taxon>
        <taxon>Coleoptera</taxon>
        <taxon>Polyphaga</taxon>
        <taxon>Cucujiformia</taxon>
        <taxon>Chrysomeloidea</taxon>
        <taxon>Chrysomelidae</taxon>
        <taxon>Bruchinae</taxon>
        <taxon>Bruchini</taxon>
        <taxon>Acanthoscelides</taxon>
    </lineage>
</organism>
<evidence type="ECO:0000313" key="4">
    <source>
        <dbReference type="EMBL" id="CAH1998006.1"/>
    </source>
</evidence>
<comment type="caution">
    <text evidence="4">The sequence shown here is derived from an EMBL/GenBank/DDBJ whole genome shotgun (WGS) entry which is preliminary data.</text>
</comment>
<protein>
    <submittedName>
        <fullName evidence="4">Uncharacterized protein</fullName>
    </submittedName>
</protein>
<feature type="transmembrane region" description="Helical" evidence="3">
    <location>
        <begin position="23"/>
        <end position="53"/>
    </location>
</feature>
<keyword evidence="2 3" id="KW-0472">Membrane</keyword>
<dbReference type="EMBL" id="CAKOFQ010007311">
    <property type="protein sequence ID" value="CAH1998006.1"/>
    <property type="molecule type" value="Genomic_DNA"/>
</dbReference>
<reference evidence="4" key="1">
    <citation type="submission" date="2022-03" db="EMBL/GenBank/DDBJ databases">
        <authorList>
            <person name="Sayadi A."/>
        </authorList>
    </citation>
    <scope>NUCLEOTIDE SEQUENCE</scope>
</reference>
<dbReference type="GO" id="GO:0005789">
    <property type="term" value="C:endoplasmic reticulum membrane"/>
    <property type="evidence" value="ECO:0007669"/>
    <property type="project" value="TreeGrafter"/>
</dbReference>
<sequence>MSNIEIKHLFNYSRFPDGDTTRILFVLYIPLGVIILLLRIIVLLCAMLLGYILPETVPCRKFINKITCMALGIAVTIENPKAKENVGVFVSNNLSVFDHVAVQSVTDAVMPVKTALEKIVKLNNFDFGSISEPGRFKENVQKFILENETAAFFVPEEKPTNGKYLLKFKTYPFQLSTKVQPICIQIERPFMNTGVTVFGSSYTYDALFFMLSPLTNFKIRFLESVERKSLSDEEFSEAVRQKIAACLKHPKLFRLTYFSKRNTAIPILVRLMGCYCGVTQPAHQKCLLPRGHASGSS</sequence>
<comment type="subcellular location">
    <subcellularLocation>
        <location evidence="1">Membrane</location>
    </subcellularLocation>
</comment>
<dbReference type="PANTHER" id="PTHR15486:SF96">
    <property type="entry name" value="LIPID DROPLET-REGULATING VLDL ASSEMBLY FACTOR AUP1"/>
    <property type="match status" value="1"/>
</dbReference>
<dbReference type="AlphaFoldDB" id="A0A9P0LRC6"/>
<proteinExistence type="predicted"/>
<dbReference type="OrthoDB" id="1854593at2759"/>
<dbReference type="PANTHER" id="PTHR15486">
    <property type="entry name" value="ANCIENT UBIQUITOUS PROTEIN"/>
    <property type="match status" value="1"/>
</dbReference>
<dbReference type="Proteomes" id="UP001152888">
    <property type="component" value="Unassembled WGS sequence"/>
</dbReference>